<evidence type="ECO:0000256" key="11">
    <source>
        <dbReference type="RuleBase" id="RU000488"/>
    </source>
</evidence>
<dbReference type="Proteomes" id="UP001165205">
    <property type="component" value="Unassembled WGS sequence"/>
</dbReference>
<proteinExistence type="inferred from homology"/>
<evidence type="ECO:0000256" key="2">
    <source>
        <dbReference type="ARBA" id="ARBA00006375"/>
    </source>
</evidence>
<evidence type="ECO:0000256" key="12">
    <source>
        <dbReference type="SAM" id="MobiDB-lite"/>
    </source>
</evidence>
<dbReference type="Gene3D" id="1.50.40.10">
    <property type="entry name" value="Mitochondrial carrier domain"/>
    <property type="match status" value="1"/>
</dbReference>
<evidence type="ECO:0000256" key="9">
    <source>
        <dbReference type="ARBA" id="ARBA00023136"/>
    </source>
</evidence>
<feature type="region of interest" description="Disordered" evidence="12">
    <location>
        <begin position="83"/>
        <end position="102"/>
    </location>
</feature>
<gene>
    <name evidence="14" type="ORF">Aory04_000393100</name>
</gene>
<evidence type="ECO:0000256" key="8">
    <source>
        <dbReference type="ARBA" id="ARBA00023128"/>
    </source>
</evidence>
<feature type="region of interest" description="Disordered" evidence="12">
    <location>
        <begin position="218"/>
        <end position="271"/>
    </location>
</feature>
<dbReference type="PANTHER" id="PTHR46356:SF1">
    <property type="entry name" value="MITOCHONDRIAL 2-OXODICARBOXYLATE CARRIER"/>
    <property type="match status" value="1"/>
</dbReference>
<dbReference type="InterPro" id="IPR018108">
    <property type="entry name" value="MCP_transmembrane"/>
</dbReference>
<name>A0AAN5BUQ1_ASPOZ</name>
<comment type="subcellular location">
    <subcellularLocation>
        <location evidence="1">Mitochondrion inner membrane</location>
        <topology evidence="1">Multi-pass membrane protein</topology>
    </subcellularLocation>
</comment>
<reference evidence="14" key="1">
    <citation type="submission" date="2023-04" db="EMBL/GenBank/DDBJ databases">
        <title>Aspergillus oryzae NBRC 4228.</title>
        <authorList>
            <person name="Ichikawa N."/>
            <person name="Sato H."/>
            <person name="Tonouchi N."/>
        </authorList>
    </citation>
    <scope>NUCLEOTIDE SEQUENCE</scope>
    <source>
        <strain evidence="14">NBRC 4228</strain>
    </source>
</reference>
<feature type="repeat" description="Solcar" evidence="10">
    <location>
        <begin position="301"/>
        <end position="385"/>
    </location>
</feature>
<dbReference type="InterPro" id="IPR023395">
    <property type="entry name" value="MCP_dom_sf"/>
</dbReference>
<keyword evidence="9 10" id="KW-0472">Membrane</keyword>
<evidence type="ECO:0000313" key="14">
    <source>
        <dbReference type="EMBL" id="GMG27278.1"/>
    </source>
</evidence>
<evidence type="ECO:0000256" key="6">
    <source>
        <dbReference type="ARBA" id="ARBA00022792"/>
    </source>
</evidence>
<evidence type="ECO:0000256" key="3">
    <source>
        <dbReference type="ARBA" id="ARBA00022448"/>
    </source>
</evidence>
<organism evidence="14 15">
    <name type="scientific">Aspergillus oryzae</name>
    <name type="common">Yellow koji mold</name>
    <dbReference type="NCBI Taxonomy" id="5062"/>
    <lineage>
        <taxon>Eukaryota</taxon>
        <taxon>Fungi</taxon>
        <taxon>Dikarya</taxon>
        <taxon>Ascomycota</taxon>
        <taxon>Pezizomycotina</taxon>
        <taxon>Eurotiomycetes</taxon>
        <taxon>Eurotiomycetidae</taxon>
        <taxon>Eurotiales</taxon>
        <taxon>Aspergillaceae</taxon>
        <taxon>Aspergillus</taxon>
        <taxon>Aspergillus subgen. Circumdati</taxon>
    </lineage>
</organism>
<keyword evidence="4 10" id="KW-0812">Transmembrane</keyword>
<dbReference type="GO" id="GO:0005743">
    <property type="term" value="C:mitochondrial inner membrane"/>
    <property type="evidence" value="ECO:0007669"/>
    <property type="project" value="UniProtKB-SubCell"/>
</dbReference>
<keyword evidence="5" id="KW-0677">Repeat</keyword>
<keyword evidence="7" id="KW-1133">Transmembrane helix</keyword>
<dbReference type="PANTHER" id="PTHR46356">
    <property type="entry name" value="MITOCHONDRIAL 2-OXODICARBOXYLATE CARRIER"/>
    <property type="match status" value="1"/>
</dbReference>
<evidence type="ECO:0000313" key="15">
    <source>
        <dbReference type="Proteomes" id="UP001165205"/>
    </source>
</evidence>
<feature type="chain" id="PRO_5043041355" evidence="13">
    <location>
        <begin position="21"/>
        <end position="495"/>
    </location>
</feature>
<evidence type="ECO:0000256" key="5">
    <source>
        <dbReference type="ARBA" id="ARBA00022737"/>
    </source>
</evidence>
<evidence type="ECO:0000256" key="13">
    <source>
        <dbReference type="SAM" id="SignalP"/>
    </source>
</evidence>
<evidence type="ECO:0000256" key="1">
    <source>
        <dbReference type="ARBA" id="ARBA00004448"/>
    </source>
</evidence>
<keyword evidence="8" id="KW-0496">Mitochondrion</keyword>
<dbReference type="PROSITE" id="PS50920">
    <property type="entry name" value="SOLCAR"/>
    <property type="match status" value="2"/>
</dbReference>
<evidence type="ECO:0000256" key="10">
    <source>
        <dbReference type="PROSITE-ProRule" id="PRU00282"/>
    </source>
</evidence>
<evidence type="ECO:0000256" key="7">
    <source>
        <dbReference type="ARBA" id="ARBA00022989"/>
    </source>
</evidence>
<keyword evidence="3 11" id="KW-0813">Transport</keyword>
<protein>
    <submittedName>
        <fullName evidence="14">Unnamed protein product</fullName>
    </submittedName>
</protein>
<keyword evidence="6" id="KW-0999">Mitochondrion inner membrane</keyword>
<feature type="signal peptide" evidence="13">
    <location>
        <begin position="1"/>
        <end position="20"/>
    </location>
</feature>
<feature type="repeat" description="Solcar" evidence="10">
    <location>
        <begin position="399"/>
        <end position="486"/>
    </location>
</feature>
<dbReference type="Pfam" id="PF00153">
    <property type="entry name" value="Mito_carr"/>
    <property type="match status" value="2"/>
</dbReference>
<sequence length="495" mass="54033">MLVVPLLAWALGPAPLAVQALTDGNSSIYHQKADLDTYKILQRNAAIQSQLSQTSVQGIKKMSDDEGEKFFLDYWYFGETNQTDLQSSQPSEKRQSSLHPRIYPYQPSHPLDLGEFYDSHRWMGQFSPLLRREFKCPAGTNSCTSINRPNSCCSTGSTCELVDDTGSGDVGCCPDGENCSGTIGSCQQGLGQSVPLDFMPVPLSTREDAAGLAATVTLARAPRPHRRRSRPTTEPLWSPPRRKRHQRLQDDARAGGSAAQTPQVGDAVQQGLRAAPARATKFAANDSWGSFYRGLFGVDKQTQSLAVLTGATAGATESFVVVPFELVKIRLQDRASKYNGMLDVVKKIVQTEGPLALYNGLESTLWRHILWNAGYFGCIFQVRAQLPKVEPGNKTQQTRNDLIAGTIGGTAGTILNTPMDVVKSRIQNSPKVAGQTPKYNWAWPAVGTVMKEEGFGALYKGFIPKVLRLGPGGGILLVVFTGVMDFFRTMRGENV</sequence>
<comment type="similarity">
    <text evidence="2 11">Belongs to the mitochondrial carrier (TC 2.A.29) family.</text>
</comment>
<keyword evidence="13" id="KW-0732">Signal</keyword>
<dbReference type="InterPro" id="IPR051752">
    <property type="entry name" value="Mito_2-oxodicarb_carrier"/>
</dbReference>
<dbReference type="EMBL" id="BSYA01000034">
    <property type="protein sequence ID" value="GMG27278.1"/>
    <property type="molecule type" value="Genomic_DNA"/>
</dbReference>
<accession>A0AAN5BUQ1</accession>
<dbReference type="SUPFAM" id="SSF103506">
    <property type="entry name" value="Mitochondrial carrier"/>
    <property type="match status" value="1"/>
</dbReference>
<comment type="caution">
    <text evidence="14">The sequence shown here is derived from an EMBL/GenBank/DDBJ whole genome shotgun (WGS) entry which is preliminary data.</text>
</comment>
<evidence type="ECO:0000256" key="4">
    <source>
        <dbReference type="ARBA" id="ARBA00022692"/>
    </source>
</evidence>
<dbReference type="AlphaFoldDB" id="A0AAN5BUQ1"/>